<feature type="transmembrane region" description="Helical" evidence="1">
    <location>
        <begin position="292"/>
        <end position="314"/>
    </location>
</feature>
<evidence type="ECO:0008006" key="4">
    <source>
        <dbReference type="Google" id="ProtNLM"/>
    </source>
</evidence>
<organism evidence="2 3">
    <name type="scientific">Candidatus Nitronereus thalassa</name>
    <dbReference type="NCBI Taxonomy" id="3020898"/>
    <lineage>
        <taxon>Bacteria</taxon>
        <taxon>Pseudomonadati</taxon>
        <taxon>Nitrospirota</taxon>
        <taxon>Nitrospiria</taxon>
        <taxon>Nitrospirales</taxon>
        <taxon>Nitrospiraceae</taxon>
        <taxon>Candidatus Nitronereus</taxon>
    </lineage>
</organism>
<keyword evidence="3" id="KW-1185">Reference proteome</keyword>
<evidence type="ECO:0000313" key="2">
    <source>
        <dbReference type="EMBL" id="MDT7041447.1"/>
    </source>
</evidence>
<protein>
    <recommendedName>
        <fullName evidence="4">Mechanosensitive ion channel protein MscS</fullName>
    </recommendedName>
</protein>
<evidence type="ECO:0000256" key="1">
    <source>
        <dbReference type="SAM" id="Phobius"/>
    </source>
</evidence>
<feature type="transmembrane region" description="Helical" evidence="1">
    <location>
        <begin position="239"/>
        <end position="257"/>
    </location>
</feature>
<feature type="transmembrane region" description="Helical" evidence="1">
    <location>
        <begin position="191"/>
        <end position="219"/>
    </location>
</feature>
<name>A0ABU3K4W5_9BACT</name>
<dbReference type="RefSeq" id="WP_313831800.1">
    <property type="nucleotide sequence ID" value="NZ_JAQOUE010000001.1"/>
</dbReference>
<keyword evidence="1" id="KW-0812">Transmembrane</keyword>
<dbReference type="EMBL" id="JAQOUE010000001">
    <property type="protein sequence ID" value="MDT7041447.1"/>
    <property type="molecule type" value="Genomic_DNA"/>
</dbReference>
<feature type="transmembrane region" description="Helical" evidence="1">
    <location>
        <begin position="51"/>
        <end position="75"/>
    </location>
</feature>
<keyword evidence="1" id="KW-0472">Membrane</keyword>
<feature type="transmembrane region" description="Helical" evidence="1">
    <location>
        <begin position="154"/>
        <end position="171"/>
    </location>
</feature>
<feature type="transmembrane region" description="Helical" evidence="1">
    <location>
        <begin position="121"/>
        <end position="142"/>
    </location>
</feature>
<feature type="transmembrane region" description="Helical" evidence="1">
    <location>
        <begin position="334"/>
        <end position="359"/>
    </location>
</feature>
<proteinExistence type="predicted"/>
<feature type="transmembrane region" description="Helical" evidence="1">
    <location>
        <begin position="95"/>
        <end position="115"/>
    </location>
</feature>
<keyword evidence="1" id="KW-1133">Transmembrane helix</keyword>
<gene>
    <name evidence="2" type="ORF">PPG34_03745</name>
</gene>
<comment type="caution">
    <text evidence="2">The sequence shown here is derived from an EMBL/GenBank/DDBJ whole genome shotgun (WGS) entry which is preliminary data.</text>
</comment>
<accession>A0ABU3K4W5</accession>
<feature type="transmembrane region" description="Helical" evidence="1">
    <location>
        <begin position="263"/>
        <end position="280"/>
    </location>
</feature>
<reference evidence="2 3" key="1">
    <citation type="journal article" date="2023" name="ISME J.">
        <title>Cultivation and genomic characterization of novel and ubiquitous marine nitrite-oxidizing bacteria from the Nitrospirales.</title>
        <authorList>
            <person name="Mueller A.J."/>
            <person name="Daebeler A."/>
            <person name="Herbold C.W."/>
            <person name="Kirkegaard R.H."/>
            <person name="Daims H."/>
        </authorList>
    </citation>
    <scope>NUCLEOTIDE SEQUENCE [LARGE SCALE GENOMIC DNA]</scope>
    <source>
        <strain evidence="2 3">EB</strain>
    </source>
</reference>
<feature type="transmembrane region" description="Helical" evidence="1">
    <location>
        <begin position="12"/>
        <end position="31"/>
    </location>
</feature>
<dbReference type="Proteomes" id="UP001250932">
    <property type="component" value="Unassembled WGS sequence"/>
</dbReference>
<evidence type="ECO:0000313" key="3">
    <source>
        <dbReference type="Proteomes" id="UP001250932"/>
    </source>
</evidence>
<sequence length="370" mass="42574">MRDHLPNALKFLLVPMALLGLPFLGFLLSGKPLDPLWEIPPTTSTVIHASFSWPIFGIFSTIILGLVVALLILLFKGGKAHTTSKPLSPILRFPWWGWVSFGSLLLFWVLAWTRFPWFSDFQGLTFTPLWISFIFLLNALTYQRSGRCLILDHPRFFLSLLLWSALFWWYFEYLNRFVQNWRYVGLEPMTATFYVVHSTLAFSTVLPAVLSVCDLLYTFSIFTKCRYLNPLHISQPKKFSWILGSIGSSSLVGLAVWPNYLFPMLWIGPLFILLTFQILWSQSRVMSALNAGHWQVLTIPPCAGLFCGFFWELWNIYSAAQWEYAIPFVDRFHLFAMPILGYAGYLTFGLECVVAVDLLTNGRHRFAFMG</sequence>